<organism evidence="10">
    <name type="scientific">Chromera velia CCMP2878</name>
    <dbReference type="NCBI Taxonomy" id="1169474"/>
    <lineage>
        <taxon>Eukaryota</taxon>
        <taxon>Sar</taxon>
        <taxon>Alveolata</taxon>
        <taxon>Colpodellida</taxon>
        <taxon>Chromeraceae</taxon>
        <taxon>Chromera</taxon>
    </lineage>
</organism>
<dbReference type="AlphaFoldDB" id="A0A0G4HYZ0"/>
<evidence type="ECO:0000256" key="5">
    <source>
        <dbReference type="ARBA" id="ARBA00022989"/>
    </source>
</evidence>
<keyword evidence="5" id="KW-1133">Transmembrane helix</keyword>
<feature type="region of interest" description="Disordered" evidence="8">
    <location>
        <begin position="268"/>
        <end position="287"/>
    </location>
</feature>
<evidence type="ECO:0000256" key="6">
    <source>
        <dbReference type="ARBA" id="ARBA00023065"/>
    </source>
</evidence>
<keyword evidence="6" id="KW-0406">Ion transport</keyword>
<dbReference type="Pfam" id="PF25539">
    <property type="entry name" value="Bestrophin_2"/>
    <property type="match status" value="2"/>
</dbReference>
<name>A0A0G4HYZ0_9ALVE</name>
<feature type="region of interest" description="Disordered" evidence="8">
    <location>
        <begin position="447"/>
        <end position="507"/>
    </location>
</feature>
<dbReference type="GO" id="GO:0005886">
    <property type="term" value="C:plasma membrane"/>
    <property type="evidence" value="ECO:0007669"/>
    <property type="project" value="UniProtKB-SubCell"/>
</dbReference>
<accession>A0A0G4HYZ0</accession>
<keyword evidence="7" id="KW-0472">Membrane</keyword>
<evidence type="ECO:0000256" key="1">
    <source>
        <dbReference type="ARBA" id="ARBA00004651"/>
    </source>
</evidence>
<dbReference type="GO" id="GO:0005254">
    <property type="term" value="F:chloride channel activity"/>
    <property type="evidence" value="ECO:0007669"/>
    <property type="project" value="InterPro"/>
</dbReference>
<evidence type="ECO:0000256" key="9">
    <source>
        <dbReference type="SAM" id="SignalP"/>
    </source>
</evidence>
<keyword evidence="2" id="KW-0813">Transport</keyword>
<keyword evidence="9" id="KW-0732">Signal</keyword>
<dbReference type="InterPro" id="IPR044669">
    <property type="entry name" value="YneE/VCCN1/2-like"/>
</dbReference>
<evidence type="ECO:0008006" key="11">
    <source>
        <dbReference type="Google" id="ProtNLM"/>
    </source>
</evidence>
<feature type="signal peptide" evidence="9">
    <location>
        <begin position="1"/>
        <end position="19"/>
    </location>
</feature>
<feature type="compositionally biased region" description="Acidic residues" evidence="8">
    <location>
        <begin position="478"/>
        <end position="494"/>
    </location>
</feature>
<reference evidence="10" key="1">
    <citation type="submission" date="2014-11" db="EMBL/GenBank/DDBJ databases">
        <authorList>
            <person name="Otto D Thomas"/>
            <person name="Naeem Raeece"/>
        </authorList>
    </citation>
    <scope>NUCLEOTIDE SEQUENCE</scope>
</reference>
<evidence type="ECO:0000256" key="4">
    <source>
        <dbReference type="ARBA" id="ARBA00022692"/>
    </source>
</evidence>
<evidence type="ECO:0000256" key="8">
    <source>
        <dbReference type="SAM" id="MobiDB-lite"/>
    </source>
</evidence>
<protein>
    <recommendedName>
        <fullName evidence="11">Bestrophin homolog</fullName>
    </recommendedName>
</protein>
<dbReference type="PANTHER" id="PTHR33281">
    <property type="entry name" value="UPF0187 PROTEIN YNEE"/>
    <property type="match status" value="1"/>
</dbReference>
<feature type="compositionally biased region" description="Low complexity" evidence="8">
    <location>
        <begin position="38"/>
        <end position="55"/>
    </location>
</feature>
<comment type="subcellular location">
    <subcellularLocation>
        <location evidence="1">Cell membrane</location>
        <topology evidence="1">Multi-pass membrane protein</topology>
    </subcellularLocation>
</comment>
<evidence type="ECO:0000256" key="7">
    <source>
        <dbReference type="ARBA" id="ARBA00023136"/>
    </source>
</evidence>
<feature type="chain" id="PRO_5005192131" description="Bestrophin homolog" evidence="9">
    <location>
        <begin position="20"/>
        <end position="507"/>
    </location>
</feature>
<gene>
    <name evidence="10" type="ORF">Cvel_9606</name>
</gene>
<keyword evidence="4" id="KW-0812">Transmembrane</keyword>
<feature type="compositionally biased region" description="Basic and acidic residues" evidence="8">
    <location>
        <begin position="275"/>
        <end position="285"/>
    </location>
</feature>
<feature type="compositionally biased region" description="Basic and acidic residues" evidence="8">
    <location>
        <begin position="495"/>
        <end position="507"/>
    </location>
</feature>
<dbReference type="VEuPathDB" id="CryptoDB:Cvel_9606"/>
<proteinExistence type="predicted"/>
<evidence type="ECO:0000256" key="3">
    <source>
        <dbReference type="ARBA" id="ARBA00022475"/>
    </source>
</evidence>
<dbReference type="PhylomeDB" id="A0A0G4HYZ0"/>
<dbReference type="PANTHER" id="PTHR33281:SF19">
    <property type="entry name" value="VOLTAGE-DEPENDENT ANION CHANNEL-FORMING PROTEIN YNEE"/>
    <property type="match status" value="1"/>
</dbReference>
<keyword evidence="3" id="KW-1003">Cell membrane</keyword>
<dbReference type="EMBL" id="CDMZ01004452">
    <property type="protein sequence ID" value="CEM49779.1"/>
    <property type="molecule type" value="Genomic_DNA"/>
</dbReference>
<sequence length="507" mass="55808">MKFSRSVLLTACCLGSSHAFVPDTSSASSLLRRRDSRQASPSSSSASSRAPAPASFLRPLSDEHPATATALSKQRYSSEDWFQNLASIPKSKIYRRISSHLVSNTAWAAAITALHDYSPVWFQDIPTLPHTVLASALSLLLVFRTNASYDRWWEARKVWGAIVNKSREMATFVFSATDPSYHRTLGAFVCLSPFVMKQHLQGIRDPPEVLRILEDFGIELTEQEKTWLFEQENIPLIVFKFEQEAMKAALRGGRIPDGSDGRNRFLQKNFSRAPSRKEGKGKKGDSYTVALPPPKDGVPFYGDIEYSTMYAVPMIVRSQQMVGDMIDNLGKCERILKSPVPLSYSRHTSRLLSIFCATLPLALVSKFGDWTVAAMLMVAWGLFAIEEIGHFIEEPFSAETNVLALPSICSTIERGVKGVLSDNDVWDCGEADAASVNYLAGGSGKLGMQPGGGPAPFQGPSMHLEIPKWPGFTQNELGDTDASEPEGEGEEERQGEETDLKETVQSG</sequence>
<evidence type="ECO:0000256" key="2">
    <source>
        <dbReference type="ARBA" id="ARBA00022448"/>
    </source>
</evidence>
<feature type="region of interest" description="Disordered" evidence="8">
    <location>
        <begin position="30"/>
        <end position="60"/>
    </location>
</feature>
<evidence type="ECO:0000313" key="10">
    <source>
        <dbReference type="EMBL" id="CEM49779.1"/>
    </source>
</evidence>